<dbReference type="InterPro" id="IPR016440">
    <property type="entry name" value="Rubredoxin-O_OxRdtase"/>
</dbReference>
<dbReference type="GO" id="GO:0010181">
    <property type="term" value="F:FMN binding"/>
    <property type="evidence" value="ECO:0007669"/>
    <property type="project" value="InterPro"/>
</dbReference>
<dbReference type="InterPro" id="IPR036866">
    <property type="entry name" value="RibonucZ/Hydroxyglut_hydro"/>
</dbReference>
<dbReference type="SMART" id="SM00849">
    <property type="entry name" value="Lactamase_B"/>
    <property type="match status" value="1"/>
</dbReference>
<dbReference type="SUPFAM" id="SSF56281">
    <property type="entry name" value="Metallo-hydrolase/oxidoreductase"/>
    <property type="match status" value="1"/>
</dbReference>
<dbReference type="Proteomes" id="UP000095765">
    <property type="component" value="Unassembled WGS sequence"/>
</dbReference>
<dbReference type="Pfam" id="PF00258">
    <property type="entry name" value="Flavodoxin_1"/>
    <property type="match status" value="1"/>
</dbReference>
<evidence type="ECO:0000256" key="4">
    <source>
        <dbReference type="ARBA" id="ARBA00022982"/>
    </source>
</evidence>
<keyword evidence="6" id="KW-0560">Oxidoreductase</keyword>
<dbReference type="InterPro" id="IPR001279">
    <property type="entry name" value="Metallo-B-lactamas"/>
</dbReference>
<dbReference type="EMBL" id="NFKP01000005">
    <property type="protein sequence ID" value="OUP70192.1"/>
    <property type="molecule type" value="Genomic_DNA"/>
</dbReference>
<gene>
    <name evidence="6" type="primary">fprA</name>
    <name evidence="7" type="ORF">B5F11_06010</name>
    <name evidence="8" type="ORF">DXC40_05935</name>
    <name evidence="6" type="ORF">ERS852551_00071</name>
</gene>
<accession>A0A174LBF3</accession>
<dbReference type="RefSeq" id="WP_040342372.1">
    <property type="nucleotide sequence ID" value="NZ_CABIWA010000002.1"/>
</dbReference>
<evidence type="ECO:0000256" key="2">
    <source>
        <dbReference type="ARBA" id="ARBA00007121"/>
    </source>
</evidence>
<reference evidence="7" key="3">
    <citation type="journal article" date="2018" name="BMC Genomics">
        <title>Whole genome sequencing and function prediction of 133 gut anaerobes isolated from chicken caecum in pure cultures.</title>
        <authorList>
            <person name="Medvecky M."/>
            <person name="Cejkova D."/>
            <person name="Polansky O."/>
            <person name="Karasova D."/>
            <person name="Kubasova T."/>
            <person name="Cizek A."/>
            <person name="Rychlik I."/>
        </authorList>
    </citation>
    <scope>NUCLEOTIDE SEQUENCE</scope>
    <source>
        <strain evidence="7">An175</strain>
    </source>
</reference>
<reference evidence="6 9" key="1">
    <citation type="submission" date="2015-09" db="EMBL/GenBank/DDBJ databases">
        <authorList>
            <consortium name="Pathogen Informatics"/>
        </authorList>
    </citation>
    <scope>NUCLEOTIDE SEQUENCE [LARGE SCALE GENOMIC DNA]</scope>
    <source>
        <strain evidence="6 9">2789STDY5834939</strain>
    </source>
</reference>
<evidence type="ECO:0000313" key="11">
    <source>
        <dbReference type="Proteomes" id="UP000260828"/>
    </source>
</evidence>
<dbReference type="Proteomes" id="UP000260828">
    <property type="component" value="Unassembled WGS sequence"/>
</dbReference>
<dbReference type="PIRSF" id="PIRSF005243">
    <property type="entry name" value="ROO"/>
    <property type="match status" value="1"/>
</dbReference>
<dbReference type="GO" id="GO:0046872">
    <property type="term" value="F:metal ion binding"/>
    <property type="evidence" value="ECO:0007669"/>
    <property type="project" value="InterPro"/>
</dbReference>
<evidence type="ECO:0000256" key="3">
    <source>
        <dbReference type="ARBA" id="ARBA00022448"/>
    </source>
</evidence>
<dbReference type="OrthoDB" id="9807946at2"/>
<dbReference type="AlphaFoldDB" id="A0A174LBF3"/>
<dbReference type="SUPFAM" id="SSF52218">
    <property type="entry name" value="Flavoproteins"/>
    <property type="match status" value="1"/>
</dbReference>
<name>A0A174LBF3_9FIRM</name>
<dbReference type="GO" id="GO:0016651">
    <property type="term" value="F:oxidoreductase activity, acting on NAD(P)H"/>
    <property type="evidence" value="ECO:0007669"/>
    <property type="project" value="UniProtKB-ARBA"/>
</dbReference>
<sequence>MYCVRNVTEDLYWVGANDHRLHLFENIHPIPRGVSYNAYLLLDESTVLFDTVDWSACRQLLENVEHLLDGRPLDYLLINHMEPDHGASIEEILLRWPKVKVISTEKAFMLMRQFGFRIDDHELIEVKEGDTQCFGKHTVTFVAAPMVHWPEAMVTFDLTNGVLFSADAFGSFGALDGKLFNDEVDFDRDWLDDARRYFTNIVGKYGPHVQLLLKKAGGILDKIKVVCPLHGPVWRSNLAYLIDKYDHWSRYAPEEQGVLIAYASMYGNTEDAAQALAARLCDKGLTKVALYDVSNTHVSTLISEAFKYSHIVLASVTYNLGIYPVMHNFLIDMKALNLQNRTFALIENGSWACKSGDLMQKFIDEEMKNMTVLNERLSMASSLHADKAVELETLANALLESVGHTAE</sequence>
<dbReference type="EMBL" id="QVME01000002">
    <property type="protein sequence ID" value="RGE68830.1"/>
    <property type="molecule type" value="Genomic_DNA"/>
</dbReference>
<evidence type="ECO:0000313" key="6">
    <source>
        <dbReference type="EMBL" id="CUP20231.1"/>
    </source>
</evidence>
<feature type="domain" description="Flavodoxin-like" evidence="5">
    <location>
        <begin position="258"/>
        <end position="403"/>
    </location>
</feature>
<reference evidence="10" key="2">
    <citation type="submission" date="2017-04" db="EMBL/GenBank/DDBJ databases">
        <title>Function of individual gut microbiota members based on whole genome sequencing of pure cultures obtained from chicken caecum.</title>
        <authorList>
            <person name="Medvecky M."/>
            <person name="Cejkova D."/>
            <person name="Polansky O."/>
            <person name="Karasova D."/>
            <person name="Kubasova T."/>
            <person name="Cizek A."/>
            <person name="Rychlik I."/>
        </authorList>
    </citation>
    <scope>NUCLEOTIDE SEQUENCE [LARGE SCALE GENOMIC DNA]</scope>
    <source>
        <strain evidence="10">An175</strain>
    </source>
</reference>
<evidence type="ECO:0000313" key="10">
    <source>
        <dbReference type="Proteomes" id="UP000196386"/>
    </source>
</evidence>
<comment type="cofactor">
    <cofactor evidence="1">
        <name>Fe cation</name>
        <dbReference type="ChEBI" id="CHEBI:24875"/>
    </cofactor>
</comment>
<dbReference type="GO" id="GO:0009055">
    <property type="term" value="F:electron transfer activity"/>
    <property type="evidence" value="ECO:0007669"/>
    <property type="project" value="InterPro"/>
</dbReference>
<organism evidence="6 9">
    <name type="scientific">Anaerotruncus colihominis</name>
    <dbReference type="NCBI Taxonomy" id="169435"/>
    <lineage>
        <taxon>Bacteria</taxon>
        <taxon>Bacillati</taxon>
        <taxon>Bacillota</taxon>
        <taxon>Clostridia</taxon>
        <taxon>Eubacteriales</taxon>
        <taxon>Oscillospiraceae</taxon>
        <taxon>Anaerotruncus</taxon>
    </lineage>
</organism>
<evidence type="ECO:0000313" key="9">
    <source>
        <dbReference type="Proteomes" id="UP000095765"/>
    </source>
</evidence>
<dbReference type="PROSITE" id="PS50902">
    <property type="entry name" value="FLAVODOXIN_LIKE"/>
    <property type="match status" value="1"/>
</dbReference>
<protein>
    <submittedName>
        <fullName evidence="7">FprA family A-type flavoprotein</fullName>
    </submittedName>
    <submittedName>
        <fullName evidence="6">Nitric oxide reductase</fullName>
        <ecNumber evidence="6">1.-.-.-</ecNumber>
    </submittedName>
</protein>
<dbReference type="Pfam" id="PF19583">
    <property type="entry name" value="ODP"/>
    <property type="match status" value="1"/>
</dbReference>
<reference evidence="8 11" key="4">
    <citation type="submission" date="2018-08" db="EMBL/GenBank/DDBJ databases">
        <title>A genome reference for cultivated species of the human gut microbiota.</title>
        <authorList>
            <person name="Zou Y."/>
            <person name="Xue W."/>
            <person name="Luo G."/>
        </authorList>
    </citation>
    <scope>NUCLEOTIDE SEQUENCE [LARGE SCALE GENOMIC DNA]</scope>
    <source>
        <strain evidence="8 11">TF05-12AC</strain>
    </source>
</reference>
<dbReference type="EC" id="1.-.-.-" evidence="6"/>
<comment type="similarity">
    <text evidence="2">In the N-terminal section; belongs to the zinc metallo-hydrolase group 3 family.</text>
</comment>
<dbReference type="InterPro" id="IPR045761">
    <property type="entry name" value="ODP_dom"/>
</dbReference>
<evidence type="ECO:0000256" key="1">
    <source>
        <dbReference type="ARBA" id="ARBA00001962"/>
    </source>
</evidence>
<dbReference type="CDD" id="cd07709">
    <property type="entry name" value="flavodiiron_proteins_MBL-fold"/>
    <property type="match status" value="1"/>
</dbReference>
<dbReference type="EMBL" id="CZBE01000001">
    <property type="protein sequence ID" value="CUP20231.1"/>
    <property type="molecule type" value="Genomic_DNA"/>
</dbReference>
<dbReference type="InterPro" id="IPR029039">
    <property type="entry name" value="Flavoprotein-like_sf"/>
</dbReference>
<keyword evidence="3" id="KW-0813">Transport</keyword>
<dbReference type="InterPro" id="IPR008254">
    <property type="entry name" value="Flavodoxin/NO_synth"/>
</dbReference>
<proteinExistence type="inferred from homology"/>
<evidence type="ECO:0000259" key="5">
    <source>
        <dbReference type="PROSITE" id="PS50902"/>
    </source>
</evidence>
<evidence type="ECO:0000313" key="7">
    <source>
        <dbReference type="EMBL" id="OUP70192.1"/>
    </source>
</evidence>
<dbReference type="Gene3D" id="3.40.50.360">
    <property type="match status" value="1"/>
</dbReference>
<dbReference type="PANTHER" id="PTHR32145:SF20">
    <property type="entry name" value="FLAVOPROTEIN"/>
    <property type="match status" value="1"/>
</dbReference>
<dbReference type="Proteomes" id="UP000196386">
    <property type="component" value="Unassembled WGS sequence"/>
</dbReference>
<keyword evidence="4" id="KW-0249">Electron transport</keyword>
<dbReference type="InterPro" id="IPR051285">
    <property type="entry name" value="NADH_oxidoreductase_modular"/>
</dbReference>
<dbReference type="Gene3D" id="3.60.15.10">
    <property type="entry name" value="Ribonuclease Z/Hydroxyacylglutathione hydrolase-like"/>
    <property type="match status" value="1"/>
</dbReference>
<dbReference type="PANTHER" id="PTHR32145">
    <property type="entry name" value="DIFLAVIN FLAVOPROTEIN A 2-RELATED"/>
    <property type="match status" value="1"/>
</dbReference>
<evidence type="ECO:0000313" key="8">
    <source>
        <dbReference type="EMBL" id="RGE68830.1"/>
    </source>
</evidence>